<dbReference type="EMBL" id="CM044707">
    <property type="protein sequence ID" value="KAI5652502.1"/>
    <property type="molecule type" value="Genomic_DNA"/>
</dbReference>
<reference evidence="2" key="1">
    <citation type="journal article" date="2023" name="Nat. Plants">
        <title>Single-cell RNA sequencing provides a high-resolution roadmap for understanding the multicellular compartmentation of specialized metabolism.</title>
        <authorList>
            <person name="Sun S."/>
            <person name="Shen X."/>
            <person name="Li Y."/>
            <person name="Li Y."/>
            <person name="Wang S."/>
            <person name="Li R."/>
            <person name="Zhang H."/>
            <person name="Shen G."/>
            <person name="Guo B."/>
            <person name="Wei J."/>
            <person name="Xu J."/>
            <person name="St-Pierre B."/>
            <person name="Chen S."/>
            <person name="Sun C."/>
        </authorList>
    </citation>
    <scope>NUCLEOTIDE SEQUENCE [LARGE SCALE GENOMIC DNA]</scope>
</reference>
<comment type="caution">
    <text evidence="1">The sequence shown here is derived from an EMBL/GenBank/DDBJ whole genome shotgun (WGS) entry which is preliminary data.</text>
</comment>
<gene>
    <name evidence="1" type="ORF">M9H77_29689</name>
</gene>
<keyword evidence="2" id="KW-1185">Reference proteome</keyword>
<dbReference type="Proteomes" id="UP001060085">
    <property type="component" value="Linkage Group LG07"/>
</dbReference>
<accession>A0ACB9ZXQ6</accession>
<sequence>MIASLQTSINTRFDTFDGCFEVLDGKVSNIQERLDALDQKMTYTQERNKRSTFEVSSLHSLKAKDLVDEGKMKEKRPSHSKIKSLETLKTLSMLDCNKVLMLLKGSSYL</sequence>
<protein>
    <submittedName>
        <fullName evidence="1">Uncharacterized protein</fullName>
    </submittedName>
</protein>
<evidence type="ECO:0000313" key="2">
    <source>
        <dbReference type="Proteomes" id="UP001060085"/>
    </source>
</evidence>
<proteinExistence type="predicted"/>
<evidence type="ECO:0000313" key="1">
    <source>
        <dbReference type="EMBL" id="KAI5652502.1"/>
    </source>
</evidence>
<name>A0ACB9ZXQ6_CATRO</name>
<organism evidence="1 2">
    <name type="scientific">Catharanthus roseus</name>
    <name type="common">Madagascar periwinkle</name>
    <name type="synonym">Vinca rosea</name>
    <dbReference type="NCBI Taxonomy" id="4058"/>
    <lineage>
        <taxon>Eukaryota</taxon>
        <taxon>Viridiplantae</taxon>
        <taxon>Streptophyta</taxon>
        <taxon>Embryophyta</taxon>
        <taxon>Tracheophyta</taxon>
        <taxon>Spermatophyta</taxon>
        <taxon>Magnoliopsida</taxon>
        <taxon>eudicotyledons</taxon>
        <taxon>Gunneridae</taxon>
        <taxon>Pentapetalae</taxon>
        <taxon>asterids</taxon>
        <taxon>lamiids</taxon>
        <taxon>Gentianales</taxon>
        <taxon>Apocynaceae</taxon>
        <taxon>Rauvolfioideae</taxon>
        <taxon>Vinceae</taxon>
        <taxon>Catharanthinae</taxon>
        <taxon>Catharanthus</taxon>
    </lineage>
</organism>